<dbReference type="InterPro" id="IPR007320">
    <property type="entry name" value="PDCD2_C"/>
</dbReference>
<gene>
    <name evidence="4" type="primary">LOC110415514</name>
</gene>
<sequence length="164" mass="19231">MLFINFVFQILPQLLYYFGVKDEDHSLDWATIVVYTCEASCEGIDYSCLYGLDWIPKWLHLAGNPFCLRVEATHQTSNGGQALFSQLIHCWYRQNCKCSCNPLLIKRLIGDFHVSMNKTEHFHVNVKCRESSLTTVENKPVWRTKKYSYGIMRQEWLKEIQSPN</sequence>
<dbReference type="RefSeq" id="XP_021282860.1">
    <property type="nucleotide sequence ID" value="XM_021427185.1"/>
</dbReference>
<evidence type="ECO:0000313" key="3">
    <source>
        <dbReference type="Proteomes" id="UP000504621"/>
    </source>
</evidence>
<protein>
    <submittedName>
        <fullName evidence="4">Uncharacterized protein LOC110415514</fullName>
    </submittedName>
</protein>
<evidence type="ECO:0000256" key="1">
    <source>
        <dbReference type="SAM" id="SignalP"/>
    </source>
</evidence>
<organism evidence="3 4">
    <name type="scientific">Herrania umbratica</name>
    <dbReference type="NCBI Taxonomy" id="108875"/>
    <lineage>
        <taxon>Eukaryota</taxon>
        <taxon>Viridiplantae</taxon>
        <taxon>Streptophyta</taxon>
        <taxon>Embryophyta</taxon>
        <taxon>Tracheophyta</taxon>
        <taxon>Spermatophyta</taxon>
        <taxon>Magnoliopsida</taxon>
        <taxon>eudicotyledons</taxon>
        <taxon>Gunneridae</taxon>
        <taxon>Pentapetalae</taxon>
        <taxon>rosids</taxon>
        <taxon>malvids</taxon>
        <taxon>Malvales</taxon>
        <taxon>Malvaceae</taxon>
        <taxon>Byttnerioideae</taxon>
        <taxon>Herrania</taxon>
    </lineage>
</organism>
<accession>A0A6J1A7P1</accession>
<reference evidence="4" key="1">
    <citation type="submission" date="2025-08" db="UniProtKB">
        <authorList>
            <consortium name="RefSeq"/>
        </authorList>
    </citation>
    <scope>IDENTIFICATION</scope>
    <source>
        <tissue evidence="4">Leaf</tissue>
    </source>
</reference>
<feature type="chain" id="PRO_5026798555" evidence="1">
    <location>
        <begin position="18"/>
        <end position="164"/>
    </location>
</feature>
<dbReference type="GO" id="GO:0005737">
    <property type="term" value="C:cytoplasm"/>
    <property type="evidence" value="ECO:0007669"/>
    <property type="project" value="InterPro"/>
</dbReference>
<proteinExistence type="predicted"/>
<dbReference type="AlphaFoldDB" id="A0A6J1A7P1"/>
<dbReference type="PANTHER" id="PTHR12298">
    <property type="entry name" value="PCDC2 PROGRAMMED CELL DEATH PROTEIN 2 -RELATED"/>
    <property type="match status" value="1"/>
</dbReference>
<name>A0A6J1A7P1_9ROSI</name>
<evidence type="ECO:0000313" key="4">
    <source>
        <dbReference type="RefSeq" id="XP_021282860.1"/>
    </source>
</evidence>
<keyword evidence="3" id="KW-1185">Reference proteome</keyword>
<dbReference type="Pfam" id="PF04194">
    <property type="entry name" value="PDCD2_C"/>
    <property type="match status" value="1"/>
</dbReference>
<feature type="domain" description="Programmed cell death protein 2 C-terminal" evidence="2">
    <location>
        <begin position="6"/>
        <end position="42"/>
    </location>
</feature>
<dbReference type="PANTHER" id="PTHR12298:SF4">
    <property type="entry name" value="PROGRAMMED CELL DEATH PROTEIN 2"/>
    <property type="match status" value="1"/>
</dbReference>
<dbReference type="OrthoDB" id="443682at2759"/>
<evidence type="ECO:0000259" key="2">
    <source>
        <dbReference type="Pfam" id="PF04194"/>
    </source>
</evidence>
<dbReference type="Proteomes" id="UP000504621">
    <property type="component" value="Unplaced"/>
</dbReference>
<keyword evidence="1" id="KW-0732">Signal</keyword>
<feature type="signal peptide" evidence="1">
    <location>
        <begin position="1"/>
        <end position="17"/>
    </location>
</feature>
<dbReference type="GeneID" id="110415514"/>